<dbReference type="AlphaFoldDB" id="A0A9W8HMA4"/>
<organism evidence="2 3">
    <name type="scientific">Coemansia guatemalensis</name>
    <dbReference type="NCBI Taxonomy" id="2761395"/>
    <lineage>
        <taxon>Eukaryota</taxon>
        <taxon>Fungi</taxon>
        <taxon>Fungi incertae sedis</taxon>
        <taxon>Zoopagomycota</taxon>
        <taxon>Kickxellomycotina</taxon>
        <taxon>Kickxellomycetes</taxon>
        <taxon>Kickxellales</taxon>
        <taxon>Kickxellaceae</taxon>
        <taxon>Coemansia</taxon>
    </lineage>
</organism>
<reference evidence="2" key="1">
    <citation type="submission" date="2022-07" db="EMBL/GenBank/DDBJ databases">
        <title>Phylogenomic reconstructions and comparative analyses of Kickxellomycotina fungi.</title>
        <authorList>
            <person name="Reynolds N.K."/>
            <person name="Stajich J.E."/>
            <person name="Barry K."/>
            <person name="Grigoriev I.V."/>
            <person name="Crous P."/>
            <person name="Smith M.E."/>
        </authorList>
    </citation>
    <scope>NUCLEOTIDE SEQUENCE</scope>
    <source>
        <strain evidence="2">NRRL 1565</strain>
    </source>
</reference>
<proteinExistence type="predicted"/>
<feature type="chain" id="PRO_5040783485" evidence="1">
    <location>
        <begin position="28"/>
        <end position="130"/>
    </location>
</feature>
<evidence type="ECO:0000313" key="2">
    <source>
        <dbReference type="EMBL" id="KAJ2792920.1"/>
    </source>
</evidence>
<comment type="caution">
    <text evidence="2">The sequence shown here is derived from an EMBL/GenBank/DDBJ whole genome shotgun (WGS) entry which is preliminary data.</text>
</comment>
<protein>
    <submittedName>
        <fullName evidence="2">Uncharacterized protein</fullName>
    </submittedName>
</protein>
<feature type="signal peptide" evidence="1">
    <location>
        <begin position="1"/>
        <end position="27"/>
    </location>
</feature>
<accession>A0A9W8HMA4</accession>
<sequence>MTSSFGIITIVAAVAAAISSFALTSNAVPSPAPHVHQRRGDGGIGVYGSTYPYGSGYPYGGFYSGGGAYPYGNFGYGYGIGFPFASSFTNAFNANSNFAHYNDDTLYVNDKDATTANSNVNSYNNANVIG</sequence>
<keyword evidence="3" id="KW-1185">Reference proteome</keyword>
<keyword evidence="1" id="KW-0732">Signal</keyword>
<gene>
    <name evidence="2" type="ORF">H4R20_006711</name>
</gene>
<evidence type="ECO:0000256" key="1">
    <source>
        <dbReference type="SAM" id="SignalP"/>
    </source>
</evidence>
<dbReference type="EMBL" id="JANBUO010003103">
    <property type="protein sequence ID" value="KAJ2792920.1"/>
    <property type="molecule type" value="Genomic_DNA"/>
</dbReference>
<name>A0A9W8HMA4_9FUNG</name>
<evidence type="ECO:0000313" key="3">
    <source>
        <dbReference type="Proteomes" id="UP001140094"/>
    </source>
</evidence>
<dbReference type="Proteomes" id="UP001140094">
    <property type="component" value="Unassembled WGS sequence"/>
</dbReference>